<sequence length="396" mass="44365">MAMERGLPTKALWDRLPEIVRFRDQPGMTETYSFAGAEGTTELEGQLFRQRARPSKAVYLFMHPTATLQLLPMPEALADAGLHVLCASSRYPRNDSALIMEKVAYDMGQWVRHARESLGYEKVILVGWSGGGSLSLFYAAQSEHPTITHTPAGDLYDLTAARLQRVDGIVLIAAHLSRAEVLTEWLDPSVIDEFDPDTRDLEFDIYSPDCPNKPPFTADFIAAFRERQRARNRRITAWAEEMLATLRRRNDGETERAFVTHRTMCDVRWIDPTIDPNGRAPGASYLGNPRTVNVGPAGLARFSTLRSWLSQWSYDLSNSKAAVNATKIHRTPVLQIENEADDAVPASHNPIIHNALTVANKEFVSIKGATHFYQGQPEHISACIDGIIDWSHRNDL</sequence>
<dbReference type="Pfam" id="PF00561">
    <property type="entry name" value="Abhydrolase_1"/>
    <property type="match status" value="1"/>
</dbReference>
<evidence type="ECO:0000259" key="1">
    <source>
        <dbReference type="Pfam" id="PF00561"/>
    </source>
</evidence>
<dbReference type="AlphaFoldDB" id="A0A2D1RAS4"/>
<evidence type="ECO:0000313" key="3">
    <source>
        <dbReference type="Proteomes" id="UP000037029"/>
    </source>
</evidence>
<organism evidence="2 3">
    <name type="scientific">Sphingobium yanoikuyae</name>
    <name type="common">Sphingomonas yanoikuyae</name>
    <dbReference type="NCBI Taxonomy" id="13690"/>
    <lineage>
        <taxon>Bacteria</taxon>
        <taxon>Pseudomonadati</taxon>
        <taxon>Pseudomonadota</taxon>
        <taxon>Alphaproteobacteria</taxon>
        <taxon>Sphingomonadales</taxon>
        <taxon>Sphingomonadaceae</taxon>
        <taxon>Sphingobium</taxon>
    </lineage>
</organism>
<dbReference type="InterPro" id="IPR000073">
    <property type="entry name" value="AB_hydrolase_1"/>
</dbReference>
<keyword evidence="2" id="KW-0378">Hydrolase</keyword>
<reference evidence="2 3" key="1">
    <citation type="submission" date="2017-04" db="EMBL/GenBank/DDBJ databases">
        <title>Characterization, genome and methylation analysis of a phthalic acid esters degrading strain Sphingobium yanoikuyae SHJ.</title>
        <authorList>
            <person name="Feng L."/>
        </authorList>
    </citation>
    <scope>NUCLEOTIDE SEQUENCE [LARGE SCALE GENOMIC DNA]</scope>
    <source>
        <strain evidence="2 3">SHJ</strain>
        <plasmid evidence="3">Plasmid pses189</plasmid>
    </source>
</reference>
<keyword evidence="2" id="KW-0614">Plasmid</keyword>
<evidence type="ECO:0000313" key="2">
    <source>
        <dbReference type="EMBL" id="ATP21949.1"/>
    </source>
</evidence>
<gene>
    <name evidence="2" type="ORF">BV87_26195</name>
</gene>
<dbReference type="Gene3D" id="3.40.50.1820">
    <property type="entry name" value="alpha/beta hydrolase"/>
    <property type="match status" value="1"/>
</dbReference>
<dbReference type="GO" id="GO:0016787">
    <property type="term" value="F:hydrolase activity"/>
    <property type="evidence" value="ECO:0007669"/>
    <property type="project" value="UniProtKB-KW"/>
</dbReference>
<dbReference type="InterPro" id="IPR029058">
    <property type="entry name" value="AB_hydrolase_fold"/>
</dbReference>
<dbReference type="SUPFAM" id="SSF53474">
    <property type="entry name" value="alpha/beta-Hydrolases"/>
    <property type="match status" value="1"/>
</dbReference>
<accession>A0A2D1RAS4</accession>
<dbReference type="EMBL" id="CP020927">
    <property type="protein sequence ID" value="ATP21949.1"/>
    <property type="molecule type" value="Genomic_DNA"/>
</dbReference>
<name>A0A2D1RAS4_SPHYA</name>
<proteinExistence type="predicted"/>
<geneLocation type="plasmid" evidence="3">
    <name>pses189</name>
</geneLocation>
<dbReference type="Proteomes" id="UP000037029">
    <property type="component" value="Plasmid pses189"/>
</dbReference>
<feature type="domain" description="AB hydrolase-1" evidence="1">
    <location>
        <begin position="73"/>
        <end position="145"/>
    </location>
</feature>
<protein>
    <submittedName>
        <fullName evidence="2">Alpha/beta hydrolase</fullName>
    </submittedName>
</protein>